<proteinExistence type="predicted"/>
<dbReference type="Proteomes" id="UP000315200">
    <property type="component" value="Unassembled WGS sequence"/>
</dbReference>
<evidence type="ECO:0000313" key="1">
    <source>
        <dbReference type="EMBL" id="GEA37806.1"/>
    </source>
</evidence>
<dbReference type="AlphaFoldDB" id="A0A829WB44"/>
<protein>
    <submittedName>
        <fullName evidence="1">Uncharacterized protein</fullName>
    </submittedName>
</protein>
<gene>
    <name evidence="1" type="ORF">Ccl03g_35190</name>
</gene>
<name>A0A829WB44_9FIRM</name>
<comment type="caution">
    <text evidence="1">The sequence shown here is derived from an EMBL/GenBank/DDBJ whole genome shotgun (WGS) entry which is preliminary data.</text>
</comment>
<organism evidence="1 2">
    <name type="scientific">Enterocloster clostridioformis</name>
    <dbReference type="NCBI Taxonomy" id="1531"/>
    <lineage>
        <taxon>Bacteria</taxon>
        <taxon>Bacillati</taxon>
        <taxon>Bacillota</taxon>
        <taxon>Clostridia</taxon>
        <taxon>Lachnospirales</taxon>
        <taxon>Lachnospiraceae</taxon>
        <taxon>Enterocloster</taxon>
    </lineage>
</organism>
<sequence length="91" mass="10173">MMEEDRAVLRLRRMPAEGAVRSQGVLEVFQGDYQGSYEISPWPVTVDGTEITIRRDDWDMDRLYGKALAFGAPYSAARKLFPGITGAGFIT</sequence>
<dbReference type="EMBL" id="BJLB01000001">
    <property type="protein sequence ID" value="GEA37806.1"/>
    <property type="molecule type" value="Genomic_DNA"/>
</dbReference>
<evidence type="ECO:0000313" key="2">
    <source>
        <dbReference type="Proteomes" id="UP000315200"/>
    </source>
</evidence>
<accession>A0A829WB44</accession>
<reference evidence="1 2" key="1">
    <citation type="submission" date="2019-06" db="EMBL/GenBank/DDBJ databases">
        <title>Draft genome sequence of [Clostridium] clostridioforme NBRC 113352.</title>
        <authorList>
            <person name="Miura T."/>
            <person name="Furukawa M."/>
            <person name="Shimamura M."/>
            <person name="Ohyama Y."/>
            <person name="Yamazoe A."/>
            <person name="Kawasaki H."/>
        </authorList>
    </citation>
    <scope>NUCLEOTIDE SEQUENCE [LARGE SCALE GENOMIC DNA]</scope>
    <source>
        <strain evidence="1 2">NBRC 113352</strain>
    </source>
</reference>